<evidence type="ECO:0000313" key="2">
    <source>
        <dbReference type="EMBL" id="ATY32766.1"/>
    </source>
</evidence>
<reference evidence="2 3" key="1">
    <citation type="submission" date="2017-11" db="EMBL/GenBank/DDBJ databases">
        <title>Complete genome sequence of Sphingomonas sp. Strain Cra20, a psychrotolerant potential plant growth promoting rhizobacteria.</title>
        <authorList>
            <person name="Luo Y."/>
        </authorList>
    </citation>
    <scope>NUCLEOTIDE SEQUENCE [LARGE SCALE GENOMIC DNA]</scope>
    <source>
        <strain evidence="2 3">Cra20</strain>
    </source>
</reference>
<keyword evidence="1" id="KW-0472">Membrane</keyword>
<keyword evidence="1" id="KW-1133">Transmembrane helix</keyword>
<feature type="transmembrane region" description="Helical" evidence="1">
    <location>
        <begin position="248"/>
        <end position="266"/>
    </location>
</feature>
<dbReference type="EMBL" id="CP024923">
    <property type="protein sequence ID" value="ATY32766.1"/>
    <property type="molecule type" value="Genomic_DNA"/>
</dbReference>
<organism evidence="2 3">
    <name type="scientific">Sphingomonas psychrotolerans</name>
    <dbReference type="NCBI Taxonomy" id="1327635"/>
    <lineage>
        <taxon>Bacteria</taxon>
        <taxon>Pseudomonadati</taxon>
        <taxon>Pseudomonadota</taxon>
        <taxon>Alphaproteobacteria</taxon>
        <taxon>Sphingomonadales</taxon>
        <taxon>Sphingomonadaceae</taxon>
        <taxon>Sphingomonas</taxon>
    </lineage>
</organism>
<feature type="transmembrane region" description="Helical" evidence="1">
    <location>
        <begin position="292"/>
        <end position="313"/>
    </location>
</feature>
<evidence type="ECO:0000313" key="3">
    <source>
        <dbReference type="Proteomes" id="UP000229081"/>
    </source>
</evidence>
<name>A0A2K8MJM2_9SPHN</name>
<accession>A0A2K8MJM2</accession>
<dbReference type="Proteomes" id="UP000229081">
    <property type="component" value="Chromosome"/>
</dbReference>
<evidence type="ECO:0000256" key="1">
    <source>
        <dbReference type="SAM" id="Phobius"/>
    </source>
</evidence>
<gene>
    <name evidence="2" type="ORF">CVN68_12925</name>
</gene>
<feature type="transmembrane region" description="Helical" evidence="1">
    <location>
        <begin position="215"/>
        <end position="236"/>
    </location>
</feature>
<dbReference type="KEGG" id="sphc:CVN68_12925"/>
<proteinExistence type="predicted"/>
<dbReference type="OrthoDB" id="116789at2"/>
<dbReference type="AlphaFoldDB" id="A0A2K8MJM2"/>
<sequence>MDLVERYLGAVRWNLPAGRADDIVAELGDLIHARIEDREESLGRPLAKSEISQLLKEFGHPLAVAGQYHEQRVLIGPEVFPFYWFALRVWLAVVAVIEAVQIGGRVIVGSQSVAQALAHGMGQAFETLLFHAALATLTFAVIERAGWLATYLERWKPEELPELSPLPAQSPRRASRWEGVFSIAFGIAFLGWWSGSVELPLIPRDADVTVHAAPIWARLYWPVVALVWLHIVQNLVTLVRPTWKRARALLIMLVAGGTVALAAMLHEASSLVVVTSGDAIQRLHLQESLDRAFAIAVIAVPVMAIVQAAAELWKLYRERSAR</sequence>
<keyword evidence="1" id="KW-0812">Transmembrane</keyword>
<protein>
    <submittedName>
        <fullName evidence="2">Uncharacterized protein</fullName>
    </submittedName>
</protein>
<feature type="transmembrane region" description="Helical" evidence="1">
    <location>
        <begin position="177"/>
        <end position="195"/>
    </location>
</feature>
<dbReference type="RefSeq" id="WP_100282573.1">
    <property type="nucleotide sequence ID" value="NZ_CP024923.1"/>
</dbReference>
<keyword evidence="3" id="KW-1185">Reference proteome</keyword>